<evidence type="ECO:0000313" key="2">
    <source>
        <dbReference type="Proteomes" id="UP000430079"/>
    </source>
</evidence>
<gene>
    <name evidence="1" type="ORF">Sgleb_33110</name>
</gene>
<sequence length="112" mass="12607">MTRDEAIVPKMAELFDPEPERWGLRGDPHVWRALRDHLSRTDVPASVDEAVSLLRVAFSELVGADPVTNAETSVYREQFAHGGMSSGMVSLDTWRDRLLPLLAERVRVLLKP</sequence>
<dbReference type="Proteomes" id="UP000430079">
    <property type="component" value="Unassembled WGS sequence"/>
</dbReference>
<dbReference type="EMBL" id="BLIO01000001">
    <property type="protein sequence ID" value="GFE15264.1"/>
    <property type="molecule type" value="Genomic_DNA"/>
</dbReference>
<name>A0A640SWM1_9ACTN</name>
<organism evidence="1 2">
    <name type="scientific">Streptomyces glebosus</name>
    <dbReference type="NCBI Taxonomy" id="249580"/>
    <lineage>
        <taxon>Bacteria</taxon>
        <taxon>Bacillati</taxon>
        <taxon>Actinomycetota</taxon>
        <taxon>Actinomycetes</taxon>
        <taxon>Kitasatosporales</taxon>
        <taxon>Streptomycetaceae</taxon>
        <taxon>Streptomyces</taxon>
    </lineage>
</organism>
<accession>A0A640SWM1</accession>
<keyword evidence="2" id="KW-1185">Reference proteome</keyword>
<comment type="caution">
    <text evidence="1">The sequence shown here is derived from an EMBL/GenBank/DDBJ whole genome shotgun (WGS) entry which is preliminary data.</text>
</comment>
<proteinExistence type="predicted"/>
<dbReference type="AlphaFoldDB" id="A0A640SWM1"/>
<evidence type="ECO:0000313" key="1">
    <source>
        <dbReference type="EMBL" id="GFE15264.1"/>
    </source>
</evidence>
<reference evidence="1 2" key="1">
    <citation type="submission" date="2019-12" db="EMBL/GenBank/DDBJ databases">
        <title>Whole genome shotgun sequence of Streptomyces hygroscopicus subsp. glebosus NBRC 13786.</title>
        <authorList>
            <person name="Ichikawa N."/>
            <person name="Kimura A."/>
            <person name="Kitahashi Y."/>
            <person name="Komaki H."/>
            <person name="Tamura T."/>
        </authorList>
    </citation>
    <scope>NUCLEOTIDE SEQUENCE [LARGE SCALE GENOMIC DNA]</scope>
    <source>
        <strain evidence="1 2">NBRC 13786</strain>
    </source>
</reference>
<protein>
    <submittedName>
        <fullName evidence="1">Uncharacterized protein</fullName>
    </submittedName>
</protein>